<dbReference type="Proteomes" id="UP000295151">
    <property type="component" value="Unassembled WGS sequence"/>
</dbReference>
<dbReference type="InterPro" id="IPR025495">
    <property type="entry name" value="DUF4386"/>
</dbReference>
<dbReference type="OrthoDB" id="1176146at2"/>
<feature type="transmembrane region" description="Helical" evidence="1">
    <location>
        <begin position="100"/>
        <end position="121"/>
    </location>
</feature>
<feature type="transmembrane region" description="Helical" evidence="1">
    <location>
        <begin position="25"/>
        <end position="43"/>
    </location>
</feature>
<protein>
    <submittedName>
        <fullName evidence="2">Uncharacterized protein DUF4386</fullName>
    </submittedName>
</protein>
<keyword evidence="1" id="KW-0812">Transmembrane</keyword>
<evidence type="ECO:0000313" key="2">
    <source>
        <dbReference type="EMBL" id="TDU83358.1"/>
    </source>
</evidence>
<evidence type="ECO:0000256" key="1">
    <source>
        <dbReference type="SAM" id="Phobius"/>
    </source>
</evidence>
<feature type="transmembrane region" description="Helical" evidence="1">
    <location>
        <begin position="182"/>
        <end position="201"/>
    </location>
</feature>
<accession>A0A4R7SY33</accession>
<gene>
    <name evidence="2" type="ORF">EV138_5822</name>
</gene>
<reference evidence="2 3" key="1">
    <citation type="submission" date="2019-03" db="EMBL/GenBank/DDBJ databases">
        <title>Genomic Encyclopedia of Type Strains, Phase III (KMG-III): the genomes of soil and plant-associated and newly described type strains.</title>
        <authorList>
            <person name="Whitman W."/>
        </authorList>
    </citation>
    <scope>NUCLEOTIDE SEQUENCE [LARGE SCALE GENOMIC DNA]</scope>
    <source>
        <strain evidence="2 3">VKM Ac-2575</strain>
    </source>
</reference>
<dbReference type="RefSeq" id="WP_133982542.1">
    <property type="nucleotide sequence ID" value="NZ_SOCE01000002.1"/>
</dbReference>
<proteinExistence type="predicted"/>
<keyword evidence="1" id="KW-1133">Transmembrane helix</keyword>
<keyword evidence="1" id="KW-0472">Membrane</keyword>
<keyword evidence="3" id="KW-1185">Reference proteome</keyword>
<dbReference type="EMBL" id="SOCE01000002">
    <property type="protein sequence ID" value="TDU83358.1"/>
    <property type="molecule type" value="Genomic_DNA"/>
</dbReference>
<feature type="transmembrane region" description="Helical" evidence="1">
    <location>
        <begin position="207"/>
        <end position="229"/>
    </location>
</feature>
<sequence length="246" mass="25816">MTITAPAVTTTTAVRRDPTRNNARAAGIFYLLTFASSIPALILLGPVLNDAAYVTGAGHDTRILWGCLLDCVNGLTAVGSAVAVYAVVKRQNGSMALGFVTSRLVEAAVVMIGVVNLLAVVTMRQHPAGADPASLTVTANALVDVRNWTFLFGPGLMPVFNALLFGTLLYKSRLVPRIIPAVGLIGAPLLFAAFIAALFGATDQVSASSLFLTLPIAAWEFTIGLWMTFKGFRPQAVAALGIRNDG</sequence>
<name>A0A4R7SY33_9ACTN</name>
<dbReference type="Pfam" id="PF14329">
    <property type="entry name" value="DUF4386"/>
    <property type="match status" value="1"/>
</dbReference>
<evidence type="ECO:0000313" key="3">
    <source>
        <dbReference type="Proteomes" id="UP000295151"/>
    </source>
</evidence>
<comment type="caution">
    <text evidence="2">The sequence shown here is derived from an EMBL/GenBank/DDBJ whole genome shotgun (WGS) entry which is preliminary data.</text>
</comment>
<dbReference type="AlphaFoldDB" id="A0A4R7SY33"/>
<feature type="transmembrane region" description="Helical" evidence="1">
    <location>
        <begin position="63"/>
        <end position="88"/>
    </location>
</feature>
<feature type="transmembrane region" description="Helical" evidence="1">
    <location>
        <begin position="148"/>
        <end position="170"/>
    </location>
</feature>
<organism evidence="2 3">
    <name type="scientific">Kribbella voronezhensis</name>
    <dbReference type="NCBI Taxonomy" id="2512212"/>
    <lineage>
        <taxon>Bacteria</taxon>
        <taxon>Bacillati</taxon>
        <taxon>Actinomycetota</taxon>
        <taxon>Actinomycetes</taxon>
        <taxon>Propionibacteriales</taxon>
        <taxon>Kribbellaceae</taxon>
        <taxon>Kribbella</taxon>
    </lineage>
</organism>